<proteinExistence type="predicted"/>
<name>A0ABT8FXN5_9MICO</name>
<feature type="domain" description="ABC transporter" evidence="5">
    <location>
        <begin position="16"/>
        <end position="273"/>
    </location>
</feature>
<keyword evidence="1" id="KW-0677">Repeat</keyword>
<reference evidence="6" key="1">
    <citation type="submission" date="2023-06" db="EMBL/GenBank/DDBJ databases">
        <title>SYSU T00b26.</title>
        <authorList>
            <person name="Gao L."/>
            <person name="Fang B.-Z."/>
            <person name="Li W.-J."/>
        </authorList>
    </citation>
    <scope>NUCLEOTIDE SEQUENCE</scope>
    <source>
        <strain evidence="6">SYSU T00b26</strain>
    </source>
</reference>
<dbReference type="PROSITE" id="PS50893">
    <property type="entry name" value="ABC_TRANSPORTER_2"/>
    <property type="match status" value="2"/>
</dbReference>
<dbReference type="PANTHER" id="PTHR19211:SF14">
    <property type="entry name" value="ATP-BINDING CASSETTE SUB-FAMILY F MEMBER 1"/>
    <property type="match status" value="1"/>
</dbReference>
<evidence type="ECO:0000313" key="7">
    <source>
        <dbReference type="Proteomes" id="UP001172738"/>
    </source>
</evidence>
<dbReference type="Gene3D" id="3.40.50.300">
    <property type="entry name" value="P-loop containing nucleotide triphosphate hydrolases"/>
    <property type="match status" value="2"/>
</dbReference>
<evidence type="ECO:0000256" key="2">
    <source>
        <dbReference type="ARBA" id="ARBA00022741"/>
    </source>
</evidence>
<dbReference type="PROSITE" id="PS00211">
    <property type="entry name" value="ABC_TRANSPORTER_1"/>
    <property type="match status" value="1"/>
</dbReference>
<dbReference type="InterPro" id="IPR027417">
    <property type="entry name" value="P-loop_NTPase"/>
</dbReference>
<keyword evidence="2" id="KW-0547">Nucleotide-binding</keyword>
<feature type="coiled-coil region" evidence="4">
    <location>
        <begin position="281"/>
        <end position="308"/>
    </location>
</feature>
<dbReference type="SMART" id="SM00382">
    <property type="entry name" value="AAA"/>
    <property type="match status" value="2"/>
</dbReference>
<keyword evidence="7" id="KW-1185">Reference proteome</keyword>
<keyword evidence="3 6" id="KW-0067">ATP-binding</keyword>
<protein>
    <submittedName>
        <fullName evidence="6">ABC-F family ATP-binding cassette domain-containing protein</fullName>
    </submittedName>
</protein>
<evidence type="ECO:0000256" key="1">
    <source>
        <dbReference type="ARBA" id="ARBA00022737"/>
    </source>
</evidence>
<dbReference type="PANTHER" id="PTHR19211">
    <property type="entry name" value="ATP-BINDING TRANSPORT PROTEIN-RELATED"/>
    <property type="match status" value="1"/>
</dbReference>
<feature type="domain" description="ABC transporter" evidence="5">
    <location>
        <begin position="385"/>
        <end position="573"/>
    </location>
</feature>
<dbReference type="CDD" id="cd03221">
    <property type="entry name" value="ABCF_EF-3"/>
    <property type="match status" value="2"/>
</dbReference>
<dbReference type="Proteomes" id="UP001172738">
    <property type="component" value="Unassembled WGS sequence"/>
</dbReference>
<organism evidence="6 7">
    <name type="scientific">Demequina zhanjiangensis</name>
    <dbReference type="NCBI Taxonomy" id="3051659"/>
    <lineage>
        <taxon>Bacteria</taxon>
        <taxon>Bacillati</taxon>
        <taxon>Actinomycetota</taxon>
        <taxon>Actinomycetes</taxon>
        <taxon>Micrococcales</taxon>
        <taxon>Demequinaceae</taxon>
        <taxon>Demequina</taxon>
    </lineage>
</organism>
<evidence type="ECO:0000313" key="6">
    <source>
        <dbReference type="EMBL" id="MDN4471572.1"/>
    </source>
</evidence>
<evidence type="ECO:0000256" key="3">
    <source>
        <dbReference type="ARBA" id="ARBA00022840"/>
    </source>
</evidence>
<gene>
    <name evidence="6" type="ORF">QQX04_01035</name>
</gene>
<comment type="caution">
    <text evidence="6">The sequence shown here is derived from an EMBL/GenBank/DDBJ whole genome shotgun (WGS) entry which is preliminary data.</text>
</comment>
<dbReference type="InterPro" id="IPR003439">
    <property type="entry name" value="ABC_transporter-like_ATP-bd"/>
</dbReference>
<dbReference type="InterPro" id="IPR050611">
    <property type="entry name" value="ABCF"/>
</dbReference>
<evidence type="ECO:0000256" key="4">
    <source>
        <dbReference type="SAM" id="Coils"/>
    </source>
</evidence>
<accession>A0ABT8FXN5</accession>
<dbReference type="Pfam" id="PF00005">
    <property type="entry name" value="ABC_tran"/>
    <property type="match status" value="2"/>
</dbReference>
<dbReference type="GO" id="GO:0005524">
    <property type="term" value="F:ATP binding"/>
    <property type="evidence" value="ECO:0007669"/>
    <property type="project" value="UniProtKB-KW"/>
</dbReference>
<sequence length="573" mass="60877">MAATHPLHSDNAATQLIADGVSFSYPDRRVLTDVSLTISGGERVGLIGENGSGKSTLLRLAAGALTPDTGAVRAIAPGGRAPTLGLLHQEPPFTAAETVAEALERAVSPARRAAESVDHWGEAIAQQPEDAKAAESFAAALEEAERLDAWTIEARIGTMLDGLGLIDIPGERPTGRLSGGQRARLSLAWLLLAQPDVLLLDEPTNHLDDAATSHLVAVLRAWRGPVVLASHDRAFLDEVATTLVDLDPAPVPHRLASAVEDGGPGSGVGATRYGGSFTQYLADREATRQRWERQYRDEQAELRRLRAGVRDSHQVGHADWKPRTEGRAAQKFYADRNATVVARRVNDARSRLEDLEERQIRKPPTPLAFGGLDAGKVGRSPASTVGHAAVAADVTVARRLAPLSLAVAPGEHLLITGANGSGKSTLLAVLAGRLPATGGSWSIGPGLSIGLLAQYPRIDDPAHRGPGLTARQAYEDATGPNRPALSSFGLLHGRDENRPALSLSVGQQRRLALAIVLADPPDVLLLDEPTNHLSLALVTALEEAIPAYAGTVIVASHDRWLRERWSGERLHLE</sequence>
<dbReference type="InterPro" id="IPR017871">
    <property type="entry name" value="ABC_transporter-like_CS"/>
</dbReference>
<dbReference type="RefSeq" id="WP_301125329.1">
    <property type="nucleotide sequence ID" value="NZ_JAUHPV010000001.1"/>
</dbReference>
<dbReference type="EMBL" id="JAUHPV010000001">
    <property type="protein sequence ID" value="MDN4471572.1"/>
    <property type="molecule type" value="Genomic_DNA"/>
</dbReference>
<evidence type="ECO:0000259" key="5">
    <source>
        <dbReference type="PROSITE" id="PS50893"/>
    </source>
</evidence>
<dbReference type="InterPro" id="IPR003593">
    <property type="entry name" value="AAA+_ATPase"/>
</dbReference>
<dbReference type="SUPFAM" id="SSF52540">
    <property type="entry name" value="P-loop containing nucleoside triphosphate hydrolases"/>
    <property type="match status" value="2"/>
</dbReference>
<keyword evidence="4" id="KW-0175">Coiled coil</keyword>